<dbReference type="KEGG" id="ppd:Ppro_2148"/>
<evidence type="ECO:0000256" key="8">
    <source>
        <dbReference type="ARBA" id="ARBA00023125"/>
    </source>
</evidence>
<dbReference type="Pfam" id="PF04257">
    <property type="entry name" value="Exonuc_V_gamma"/>
    <property type="match status" value="1"/>
</dbReference>
<dbReference type="GO" id="GO:0004386">
    <property type="term" value="F:helicase activity"/>
    <property type="evidence" value="ECO:0007669"/>
    <property type="project" value="UniProtKB-KW"/>
</dbReference>
<evidence type="ECO:0000256" key="1">
    <source>
        <dbReference type="ARBA" id="ARBA00022722"/>
    </source>
</evidence>
<dbReference type="SUPFAM" id="SSF52540">
    <property type="entry name" value="P-loop containing nucleoside triphosphate hydrolases"/>
    <property type="match status" value="2"/>
</dbReference>
<evidence type="ECO:0000256" key="9">
    <source>
        <dbReference type="ARBA" id="ARBA00023204"/>
    </source>
</evidence>
<dbReference type="HAMAP" id="MF_01486">
    <property type="entry name" value="RecC"/>
    <property type="match status" value="1"/>
</dbReference>
<dbReference type="GO" id="GO:0006281">
    <property type="term" value="P:DNA repair"/>
    <property type="evidence" value="ECO:0007669"/>
    <property type="project" value="UniProtKB-KW"/>
</dbReference>
<keyword evidence="1" id="KW-0540">Nuclease</keyword>
<evidence type="ECO:0000313" key="12">
    <source>
        <dbReference type="Proteomes" id="UP000006732"/>
    </source>
</evidence>
<dbReference type="Gene3D" id="1.10.10.160">
    <property type="match status" value="1"/>
</dbReference>
<sequence length="1061" mass="119183">MPLTICTSNRMENLVEALCDVLKTPLSSPFTPEILVVQSKGMQRWLAMKLAETFGVWANCTYPFPNKVVWELFMKAFPELPDTSRFSPEVMTWRIMGLLPAFLGRQEFTPLNHYLDGDGDGLKKFQLAGKIADTFDQYTLFRPNMLLDWEGGKGGDWQELLWRELATADNGQHRGRIKQDFIKLLAQGHAEKESLPERIMVFGISYLPSYHLDIFTEIAKHTTVSLFLLSPCRQYWGDIVSAKQMSRRPPEERAYLEEGNPLLASLGKLARDFSNMVVEAGSIATDDVDLYLDPGEGLLLEAIQSDILNLRGTEGGDSKRRISPQDRSVQIHACHSPMREIEVLHDNLLFLLEQEKGLTPRDIIVMTPDIETYSPYISMVFGGCQDPLKKIPFSIADRTLAKEGQIASVILKLLELPGSRLSVTRVFDILQSAPVSRRFDLDIQELETVRSWIEDTRIRWGADESHRSSLGLPHYRENSWRAGLDRLMLGYAMPEEGDFLFHGILPYDEMEGDATQALGKLAEFVARIERLARDLAAKRTLTEWRDAITTMLSDFAAADDDLAHELASINGVVQSLEDLGAKAGFSETVDLVVIRSWLASRLGEEEKGLGFLTGGVTFCAMLPMRSIPFRVVCLIGMNDAAFPRQSRPPGFDLIARNPQPGDRSLRDEDRYLFLECLLSARTHFYLSYVGQSVKDNSAIPPSVLVSEFLDAIGAGFTSGEMTLEQRLVTSHRLQAFSRSYFDATSGLFSYSAENCAALLDATQRSGEPALFITHPLKAAPEEMREVTLAQLVRFYANPAKYLLENRLKIRLEEVSTPLDDREPFAVEGLEAYGINQELLEKRLQGGSVHGLYATTRCRGILPPAQHGETVFADALAEVDNLVKKIGERTGGQPRLEAFFFHETIGDFKLSGSLDGIWKERKISYRCAKLKAKDEIRGWIEHLLLNAFAPEGYPRESLVIMKDGSTGFGPVEHPTEQLGALLDCYWQGLHLPLRFFPASSLEFASSGLLKNARKKWESGYMHTGEEADPHFRLCFEQDADPLNKEFEALALKLLAPLVRHRL</sequence>
<dbReference type="Gene3D" id="1.10.10.990">
    <property type="match status" value="1"/>
</dbReference>
<dbReference type="GO" id="GO:0005524">
    <property type="term" value="F:ATP binding"/>
    <property type="evidence" value="ECO:0007669"/>
    <property type="project" value="UniProtKB-KW"/>
</dbReference>
<evidence type="ECO:0000259" key="10">
    <source>
        <dbReference type="Pfam" id="PF17946"/>
    </source>
</evidence>
<dbReference type="InterPro" id="IPR027417">
    <property type="entry name" value="P-loop_NTPase"/>
</dbReference>
<dbReference type="PIRSF" id="PIRSF000980">
    <property type="entry name" value="RecC"/>
    <property type="match status" value="1"/>
</dbReference>
<dbReference type="InterPro" id="IPR013986">
    <property type="entry name" value="DExx_box_DNA_helicase_dom_sf"/>
</dbReference>
<evidence type="ECO:0000256" key="2">
    <source>
        <dbReference type="ARBA" id="ARBA00022741"/>
    </source>
</evidence>
<evidence type="ECO:0000256" key="5">
    <source>
        <dbReference type="ARBA" id="ARBA00022806"/>
    </source>
</evidence>
<keyword evidence="8" id="KW-0238">DNA-binding</keyword>
<evidence type="ECO:0000256" key="3">
    <source>
        <dbReference type="ARBA" id="ARBA00022763"/>
    </source>
</evidence>
<proteinExistence type="inferred from homology"/>
<keyword evidence="7" id="KW-0067">ATP-binding</keyword>
<dbReference type="GO" id="GO:0003677">
    <property type="term" value="F:DNA binding"/>
    <property type="evidence" value="ECO:0007669"/>
    <property type="project" value="UniProtKB-KW"/>
</dbReference>
<protein>
    <submittedName>
        <fullName evidence="11">DNA helicase/exodeoxyribonuclease V, gamma subunit</fullName>
        <ecNumber evidence="11">3.1.11.5</ecNumber>
    </submittedName>
</protein>
<reference evidence="11 12" key="1">
    <citation type="submission" date="2006-10" db="EMBL/GenBank/DDBJ databases">
        <title>Complete sequence of chromosome of Pelobacter propionicus DSM 2379.</title>
        <authorList>
            <consortium name="US DOE Joint Genome Institute"/>
            <person name="Copeland A."/>
            <person name="Lucas S."/>
            <person name="Lapidus A."/>
            <person name="Barry K."/>
            <person name="Detter J.C."/>
            <person name="Glavina del Rio T."/>
            <person name="Hammon N."/>
            <person name="Israni S."/>
            <person name="Dalin E."/>
            <person name="Tice H."/>
            <person name="Pitluck S."/>
            <person name="Saunders E."/>
            <person name="Brettin T."/>
            <person name="Bruce D."/>
            <person name="Han C."/>
            <person name="Tapia R."/>
            <person name="Schmutz J."/>
            <person name="Larimer F."/>
            <person name="Land M."/>
            <person name="Hauser L."/>
            <person name="Kyrpides N."/>
            <person name="Kim E."/>
            <person name="Lovley D."/>
            <person name="Richardson P."/>
        </authorList>
    </citation>
    <scope>NUCLEOTIDE SEQUENCE [LARGE SCALE GENOMIC DNA]</scope>
    <source>
        <strain evidence="12">DSM 2379 / NBRC 103807 / OttBd1</strain>
    </source>
</reference>
<dbReference type="GO" id="GO:0008854">
    <property type="term" value="F:exodeoxyribonuclease V activity"/>
    <property type="evidence" value="ECO:0007669"/>
    <property type="project" value="UniProtKB-EC"/>
</dbReference>
<evidence type="ECO:0000256" key="6">
    <source>
        <dbReference type="ARBA" id="ARBA00022839"/>
    </source>
</evidence>
<accession>A1AQY6</accession>
<keyword evidence="9" id="KW-0234">DNA repair</keyword>
<keyword evidence="5 11" id="KW-0347">Helicase</keyword>
<dbReference type="SUPFAM" id="SSF52980">
    <property type="entry name" value="Restriction endonuclease-like"/>
    <property type="match status" value="1"/>
</dbReference>
<evidence type="ECO:0000313" key="11">
    <source>
        <dbReference type="EMBL" id="ABK99756.1"/>
    </source>
</evidence>
<dbReference type="GO" id="GO:0006310">
    <property type="term" value="P:DNA recombination"/>
    <property type="evidence" value="ECO:0007669"/>
    <property type="project" value="TreeGrafter"/>
</dbReference>
<dbReference type="EMBL" id="CP000482">
    <property type="protein sequence ID" value="ABK99756.1"/>
    <property type="molecule type" value="Genomic_DNA"/>
</dbReference>
<evidence type="ECO:0000256" key="4">
    <source>
        <dbReference type="ARBA" id="ARBA00022801"/>
    </source>
</evidence>
<dbReference type="Gene3D" id="1.10.486.10">
    <property type="entry name" value="PCRA, domain 4"/>
    <property type="match status" value="1"/>
</dbReference>
<keyword evidence="4 11" id="KW-0378">Hydrolase</keyword>
<dbReference type="Proteomes" id="UP000006732">
    <property type="component" value="Chromosome"/>
</dbReference>
<organism evidence="11 12">
    <name type="scientific">Pelobacter propionicus (strain DSM 2379 / NBRC 103807 / OttBd1)</name>
    <dbReference type="NCBI Taxonomy" id="338966"/>
    <lineage>
        <taxon>Bacteria</taxon>
        <taxon>Pseudomonadati</taxon>
        <taxon>Thermodesulfobacteriota</taxon>
        <taxon>Desulfuromonadia</taxon>
        <taxon>Desulfuromonadales</taxon>
        <taxon>Desulfuromonadaceae</taxon>
        <taxon>Pelobacter</taxon>
    </lineage>
</organism>
<dbReference type="NCBIfam" id="TIGR01450">
    <property type="entry name" value="recC"/>
    <property type="match status" value="1"/>
</dbReference>
<dbReference type="InterPro" id="IPR011335">
    <property type="entry name" value="Restrct_endonuc-II-like"/>
</dbReference>
<dbReference type="PANTHER" id="PTHR30591:SF1">
    <property type="entry name" value="RECBCD ENZYME SUBUNIT RECC"/>
    <property type="match status" value="1"/>
</dbReference>
<dbReference type="Gene3D" id="3.40.50.10930">
    <property type="match status" value="1"/>
</dbReference>
<dbReference type="HOGENOM" id="CLU_007513_0_0_7"/>
<feature type="domain" description="RecC C-terminal" evidence="10">
    <location>
        <begin position="784"/>
        <end position="1004"/>
    </location>
</feature>
<name>A1AQY6_PELPD</name>
<dbReference type="eggNOG" id="COG1330">
    <property type="taxonomic scope" value="Bacteria"/>
</dbReference>
<keyword evidence="6" id="KW-0269">Exonuclease</keyword>
<dbReference type="GO" id="GO:0009338">
    <property type="term" value="C:exodeoxyribonuclease V complex"/>
    <property type="evidence" value="ECO:0007669"/>
    <property type="project" value="InterPro"/>
</dbReference>
<dbReference type="PANTHER" id="PTHR30591">
    <property type="entry name" value="RECBCD ENZYME SUBUNIT RECC"/>
    <property type="match status" value="1"/>
</dbReference>
<keyword evidence="3" id="KW-0227">DNA damage</keyword>
<dbReference type="STRING" id="338966.Ppro_2148"/>
<dbReference type="AlphaFoldDB" id="A1AQY6"/>
<dbReference type="OrthoDB" id="9762834at2"/>
<dbReference type="EC" id="3.1.11.5" evidence="11"/>
<dbReference type="InterPro" id="IPR041500">
    <property type="entry name" value="RecC_C"/>
</dbReference>
<evidence type="ECO:0000256" key="7">
    <source>
        <dbReference type="ARBA" id="ARBA00022840"/>
    </source>
</evidence>
<dbReference type="RefSeq" id="WP_011736017.1">
    <property type="nucleotide sequence ID" value="NC_008609.1"/>
</dbReference>
<keyword evidence="2" id="KW-0547">Nucleotide-binding</keyword>
<dbReference type="Pfam" id="PF17946">
    <property type="entry name" value="RecC_C"/>
    <property type="match status" value="1"/>
</dbReference>
<dbReference type="Gene3D" id="3.40.50.300">
    <property type="entry name" value="P-loop containing nucleotide triphosphate hydrolases"/>
    <property type="match status" value="2"/>
</dbReference>
<keyword evidence="12" id="KW-1185">Reference proteome</keyword>
<gene>
    <name evidence="11" type="ordered locus">Ppro_2148</name>
</gene>
<dbReference type="InterPro" id="IPR006697">
    <property type="entry name" value="RecC"/>
</dbReference>